<protein>
    <recommendedName>
        <fullName evidence="1">DUF6915 domain-containing protein</fullName>
    </recommendedName>
</protein>
<evidence type="ECO:0000259" key="1">
    <source>
        <dbReference type="Pfam" id="PF21866"/>
    </source>
</evidence>
<reference evidence="2 3" key="1">
    <citation type="submission" date="2019-09" db="EMBL/GenBank/DDBJ databases">
        <authorList>
            <person name="Cummings J.R."/>
            <person name="Eaglin Z.M."/>
            <person name="Kluemper A.J."/>
            <person name="Powell E.A."/>
            <person name="Stamm J."/>
            <person name="Thompson S.A."/>
            <person name="Tolsma S."/>
            <person name="Caruso S.M."/>
            <person name="Garlena R.A."/>
            <person name="Russell D.A."/>
            <person name="Pope W.H."/>
            <person name="Jacobs-Se D."/>
            <person name="Hatfull G.F."/>
        </authorList>
    </citation>
    <scope>NUCLEOTIDE SEQUENCE [LARGE SCALE GENOMIC DNA]</scope>
</reference>
<dbReference type="EMBL" id="MN444876">
    <property type="protein sequence ID" value="QGH76424.1"/>
    <property type="molecule type" value="Genomic_DNA"/>
</dbReference>
<keyword evidence="3" id="KW-1185">Reference proteome</keyword>
<sequence length="130" mass="14970">MSNSFYHAQSSARKWGGEPEDYIAIHEWIDASKAHFGDARHRALRHHTEGCWEAERVFGLTITVKKKNGMGELRVPVREIAEQHVFEDLGYIPSLADWLENMTLKTWMGGKVKKFMGREDVLNTVKKEAK</sequence>
<feature type="domain" description="DUF6915" evidence="1">
    <location>
        <begin position="3"/>
        <end position="108"/>
    </location>
</feature>
<accession>A0A5Q2WHR6</accession>
<dbReference type="Proteomes" id="UP000375470">
    <property type="component" value="Segment"/>
</dbReference>
<dbReference type="Pfam" id="PF21866">
    <property type="entry name" value="DUF6915"/>
    <property type="match status" value="1"/>
</dbReference>
<dbReference type="InterPro" id="IPR054061">
    <property type="entry name" value="DUF6915"/>
</dbReference>
<dbReference type="KEGG" id="vg:65122837"/>
<organism evidence="2 3">
    <name type="scientific">Streptomyces phage Daubenski</name>
    <dbReference type="NCBI Taxonomy" id="2653725"/>
    <lineage>
        <taxon>Viruses</taxon>
        <taxon>Duplodnaviria</taxon>
        <taxon>Heunggongvirae</taxon>
        <taxon>Uroviricota</taxon>
        <taxon>Caudoviricetes</taxon>
        <taxon>Stanwilliamsviridae</taxon>
        <taxon>Boydwoodruffvirinae</taxon>
        <taxon>Samistivirus</taxon>
        <taxon>Samistivirus daubenski</taxon>
    </lineage>
</organism>
<gene>
    <name evidence="2" type="primary">123</name>
    <name evidence="2" type="ORF">SEA_DAUBENSKI_128</name>
</gene>
<dbReference type="GeneID" id="65122837"/>
<dbReference type="RefSeq" id="YP_010104881.1">
    <property type="nucleotide sequence ID" value="NC_055822.1"/>
</dbReference>
<evidence type="ECO:0000313" key="3">
    <source>
        <dbReference type="Proteomes" id="UP000375470"/>
    </source>
</evidence>
<proteinExistence type="predicted"/>
<evidence type="ECO:0000313" key="2">
    <source>
        <dbReference type="EMBL" id="QGH76424.1"/>
    </source>
</evidence>
<name>A0A5Q2WHR6_9CAUD</name>